<dbReference type="Pfam" id="PF03734">
    <property type="entry name" value="YkuD"/>
    <property type="match status" value="1"/>
</dbReference>
<dbReference type="EMBL" id="JAGSNF010000004">
    <property type="protein sequence ID" value="MBR7742486.1"/>
    <property type="molecule type" value="Genomic_DNA"/>
</dbReference>
<dbReference type="PROSITE" id="PS52029">
    <property type="entry name" value="LD_TPASE"/>
    <property type="match status" value="1"/>
</dbReference>
<dbReference type="PANTHER" id="PTHR30582">
    <property type="entry name" value="L,D-TRANSPEPTIDASE"/>
    <property type="match status" value="1"/>
</dbReference>
<sequence length="472" mass="49245">MTKRTKALLAAAVALPMALGGVGTAYATHYQDRALPGSTLAGTSVSGLARADLVTAIRDRADAVTVEVTAGDSQRTASLADLGYGVDAEATADAVLAANGSWSSYATSLYSERDLPAVVTSDDAVVAEVATRLVEDADRVGRDAAVRLSEDEDSFTVRKAVPGFTVDPATFQDAVRAAAASLSSTSTVVEFVERDPAVTTADARKVAKAANAMVGRSVVVSDGSEDHEADAATKASWVTVPLTDGVPGMPTVDAKAVTAWVDGLADEAHRDPSDGLRNVSPSGDVLSVVTEAVDGRSVNNAEGVTEAVVAAMGGGRKYAGSFEYDVAEGGYTDRTVAVGAENLAYPAAPGEKWVDVNLSNYTITGYVGADVVQGPIKMVDGAPDTPTVTGVYRVYHKTPMMTMRGQNADGSDYETEDVPWVSFFHRGYALHGAYWRDSFGYSGSHGCINLPVEVAKWFYDFAPIGTPVASHH</sequence>
<evidence type="ECO:0000313" key="9">
    <source>
        <dbReference type="EMBL" id="MBR7742486.1"/>
    </source>
</evidence>
<dbReference type="GO" id="GO:0005576">
    <property type="term" value="C:extracellular region"/>
    <property type="evidence" value="ECO:0007669"/>
    <property type="project" value="TreeGrafter"/>
</dbReference>
<dbReference type="GO" id="GO:0071972">
    <property type="term" value="F:peptidoglycan L,D-transpeptidase activity"/>
    <property type="evidence" value="ECO:0007669"/>
    <property type="project" value="TreeGrafter"/>
</dbReference>
<evidence type="ECO:0000256" key="3">
    <source>
        <dbReference type="ARBA" id="ARBA00022960"/>
    </source>
</evidence>
<dbReference type="InterPro" id="IPR005490">
    <property type="entry name" value="LD_TPept_cat_dom"/>
</dbReference>
<dbReference type="Proteomes" id="UP000677016">
    <property type="component" value="Unassembled WGS sequence"/>
</dbReference>
<evidence type="ECO:0000256" key="1">
    <source>
        <dbReference type="ARBA" id="ARBA00004752"/>
    </source>
</evidence>
<keyword evidence="10" id="KW-1185">Reference proteome</keyword>
<dbReference type="RefSeq" id="WP_211601657.1">
    <property type="nucleotide sequence ID" value="NZ_JAGSNF010000004.1"/>
</dbReference>
<feature type="domain" description="L,D-TPase catalytic" evidence="8">
    <location>
        <begin position="352"/>
        <end position="471"/>
    </location>
</feature>
<evidence type="ECO:0000256" key="4">
    <source>
        <dbReference type="ARBA" id="ARBA00022984"/>
    </source>
</evidence>
<dbReference type="GO" id="GO:0071555">
    <property type="term" value="P:cell wall organization"/>
    <property type="evidence" value="ECO:0007669"/>
    <property type="project" value="UniProtKB-UniRule"/>
</dbReference>
<comment type="pathway">
    <text evidence="1 6">Cell wall biogenesis; peptidoglycan biosynthesis.</text>
</comment>
<evidence type="ECO:0000256" key="5">
    <source>
        <dbReference type="ARBA" id="ARBA00023316"/>
    </source>
</evidence>
<dbReference type="GO" id="GO:0008360">
    <property type="term" value="P:regulation of cell shape"/>
    <property type="evidence" value="ECO:0007669"/>
    <property type="project" value="UniProtKB-UniRule"/>
</dbReference>
<keyword evidence="4 6" id="KW-0573">Peptidoglycan synthesis</keyword>
<accession>A0A941D6F2</accession>
<evidence type="ECO:0000259" key="8">
    <source>
        <dbReference type="PROSITE" id="PS52029"/>
    </source>
</evidence>
<organism evidence="9 10">
    <name type="scientific">Phycicoccus avicenniae</name>
    <dbReference type="NCBI Taxonomy" id="2828860"/>
    <lineage>
        <taxon>Bacteria</taxon>
        <taxon>Bacillati</taxon>
        <taxon>Actinomycetota</taxon>
        <taxon>Actinomycetes</taxon>
        <taxon>Micrococcales</taxon>
        <taxon>Intrasporangiaceae</taxon>
        <taxon>Phycicoccus</taxon>
    </lineage>
</organism>
<dbReference type="PANTHER" id="PTHR30582:SF2">
    <property type="entry name" value="L,D-TRANSPEPTIDASE YCIB-RELATED"/>
    <property type="match status" value="1"/>
</dbReference>
<gene>
    <name evidence="9" type="ORF">KC207_04185</name>
</gene>
<dbReference type="Gene3D" id="2.40.440.10">
    <property type="entry name" value="L,D-transpeptidase catalytic domain-like"/>
    <property type="match status" value="1"/>
</dbReference>
<keyword evidence="3 6" id="KW-0133">Cell shape</keyword>
<comment type="caution">
    <text evidence="9">The sequence shown here is derived from an EMBL/GenBank/DDBJ whole genome shotgun (WGS) entry which is preliminary data.</text>
</comment>
<evidence type="ECO:0000256" key="2">
    <source>
        <dbReference type="ARBA" id="ARBA00022679"/>
    </source>
</evidence>
<evidence type="ECO:0000256" key="6">
    <source>
        <dbReference type="PROSITE-ProRule" id="PRU01373"/>
    </source>
</evidence>
<dbReference type="GO" id="GO:0018104">
    <property type="term" value="P:peptidoglycan-protein cross-linking"/>
    <property type="evidence" value="ECO:0007669"/>
    <property type="project" value="TreeGrafter"/>
</dbReference>
<keyword evidence="2" id="KW-0808">Transferase</keyword>
<dbReference type="CDD" id="cd16913">
    <property type="entry name" value="YkuD_like"/>
    <property type="match status" value="1"/>
</dbReference>
<keyword evidence="5 6" id="KW-0961">Cell wall biogenesis/degradation</keyword>
<reference evidence="9" key="1">
    <citation type="submission" date="2021-04" db="EMBL/GenBank/DDBJ databases">
        <title>Phycicoccus avicenniae sp. nov., a novel endophytic actinomycetes isolated from branch of Avicennia mariana.</title>
        <authorList>
            <person name="Tuo L."/>
        </authorList>
    </citation>
    <scope>NUCLEOTIDE SEQUENCE</scope>
    <source>
        <strain evidence="9">BSK3Z-2</strain>
    </source>
</reference>
<feature type="active site" description="Proton donor/acceptor" evidence="6">
    <location>
        <position position="431"/>
    </location>
</feature>
<keyword evidence="7" id="KW-0732">Signal</keyword>
<dbReference type="InterPro" id="IPR038063">
    <property type="entry name" value="Transpep_catalytic_dom"/>
</dbReference>
<dbReference type="AlphaFoldDB" id="A0A941D6F2"/>
<name>A0A941D6F2_9MICO</name>
<feature type="chain" id="PRO_5037091859" evidence="7">
    <location>
        <begin position="28"/>
        <end position="472"/>
    </location>
</feature>
<protein>
    <submittedName>
        <fullName evidence="9">L,D-transpeptidase</fullName>
    </submittedName>
</protein>
<evidence type="ECO:0000313" key="10">
    <source>
        <dbReference type="Proteomes" id="UP000677016"/>
    </source>
</evidence>
<proteinExistence type="predicted"/>
<feature type="signal peptide" evidence="7">
    <location>
        <begin position="1"/>
        <end position="27"/>
    </location>
</feature>
<dbReference type="GO" id="GO:0016740">
    <property type="term" value="F:transferase activity"/>
    <property type="evidence" value="ECO:0007669"/>
    <property type="project" value="UniProtKB-KW"/>
</dbReference>
<dbReference type="InterPro" id="IPR050979">
    <property type="entry name" value="LD-transpeptidase"/>
</dbReference>
<dbReference type="SUPFAM" id="SSF141523">
    <property type="entry name" value="L,D-transpeptidase catalytic domain-like"/>
    <property type="match status" value="1"/>
</dbReference>
<feature type="active site" description="Nucleophile" evidence="6">
    <location>
        <position position="447"/>
    </location>
</feature>
<evidence type="ECO:0000256" key="7">
    <source>
        <dbReference type="SAM" id="SignalP"/>
    </source>
</evidence>